<evidence type="ECO:0000256" key="3">
    <source>
        <dbReference type="ARBA" id="ARBA00022729"/>
    </source>
</evidence>
<accession>A0A0C1L3C6</accession>
<evidence type="ECO:0000313" key="8">
    <source>
        <dbReference type="EMBL" id="KIC94467.1"/>
    </source>
</evidence>
<dbReference type="InterPro" id="IPR033985">
    <property type="entry name" value="SusD-like_N"/>
</dbReference>
<dbReference type="Proteomes" id="UP000031408">
    <property type="component" value="Unassembled WGS sequence"/>
</dbReference>
<dbReference type="EMBL" id="JSVC01000013">
    <property type="protein sequence ID" value="KIC94467.1"/>
    <property type="molecule type" value="Genomic_DNA"/>
</dbReference>
<evidence type="ECO:0000259" key="7">
    <source>
        <dbReference type="Pfam" id="PF14322"/>
    </source>
</evidence>
<dbReference type="AlphaFoldDB" id="A0A0C1L3C6"/>
<dbReference type="GO" id="GO:0009279">
    <property type="term" value="C:cell outer membrane"/>
    <property type="evidence" value="ECO:0007669"/>
    <property type="project" value="UniProtKB-SubCell"/>
</dbReference>
<evidence type="ECO:0000256" key="1">
    <source>
        <dbReference type="ARBA" id="ARBA00004442"/>
    </source>
</evidence>
<dbReference type="Gene3D" id="1.25.40.390">
    <property type="match status" value="1"/>
</dbReference>
<keyword evidence="3" id="KW-0732">Signal</keyword>
<keyword evidence="5" id="KW-0998">Cell outer membrane</keyword>
<keyword evidence="4" id="KW-0472">Membrane</keyword>
<dbReference type="Pfam" id="PF07980">
    <property type="entry name" value="SusD_RagB"/>
    <property type="match status" value="1"/>
</dbReference>
<dbReference type="InterPro" id="IPR011990">
    <property type="entry name" value="TPR-like_helical_dom_sf"/>
</dbReference>
<comment type="similarity">
    <text evidence="2">Belongs to the SusD family.</text>
</comment>
<evidence type="ECO:0000256" key="5">
    <source>
        <dbReference type="ARBA" id="ARBA00023237"/>
    </source>
</evidence>
<dbReference type="OrthoDB" id="5694214at2"/>
<evidence type="ECO:0000259" key="6">
    <source>
        <dbReference type="Pfam" id="PF07980"/>
    </source>
</evidence>
<evidence type="ECO:0000313" key="9">
    <source>
        <dbReference type="Proteomes" id="UP000031408"/>
    </source>
</evidence>
<evidence type="ECO:0000256" key="4">
    <source>
        <dbReference type="ARBA" id="ARBA00023136"/>
    </source>
</evidence>
<sequence length="629" mass="70590">MKKLLYTGFTGMVVLALGCAKVLDLEPTDKLQASQIFSDPQGVKIYMANLYSQLPIEDFAYFRQGFNQNGGDPNNGGFSAAMQTDEAVHTEFGDFIGDNDFQWWDQGYKLNRDVNLLVDAIPLLDIRDEERAALIGESSFIKAYTYYALAKRYGGIPLIKNTQQYNGDAEALKVPRSTEQETWDYVLQLCDEAIANLGESNGRRASKWIALALKSRAALHAASVAKFGSRAPMSGDAVSAKLVTLDPSLANGYYQQCISAAEAIINSGKFSLFRPNPANAAEAAENYRMIFQDPNGAMSTEAMFLKGYTLPGNNLGHNYDIWYQPAQVANGWPHPGRMNPSLDLADVYERYDNPGQDAPIATTVDGNVNDYNGYSQSKNYIRYDHPYDIFNGKDARLWGTTILPGTNWKQTPIIIQAGYVKPNGEAVIRIKDQVTIDGKTYYTYGAESTSQYSGFDTYGGNNTRTGFSFRKFMNQSNPIVPGWNQSTNDFIEFRYAEVLLNYAEAVVESGSGNTTLAEQVLNSIRHRAAHSTEVSLTSENVQRERRVELAFENKRFWDLIRRREFHTAFNNRFMHAILPLQDLRALPETKYIFVRVNVPNSNPKTFEPKSYYRYIPGIGTNGLVQNPQY</sequence>
<dbReference type="InterPro" id="IPR012944">
    <property type="entry name" value="SusD_RagB_dom"/>
</dbReference>
<keyword evidence="9" id="KW-1185">Reference proteome</keyword>
<name>A0A0C1L3C6_9BACT</name>
<feature type="domain" description="RagB/SusD" evidence="6">
    <location>
        <begin position="314"/>
        <end position="575"/>
    </location>
</feature>
<reference evidence="8 9" key="1">
    <citation type="submission" date="2014-11" db="EMBL/GenBank/DDBJ databases">
        <title>Genome sequence of Flavihumibacter solisilvae 3-3.</title>
        <authorList>
            <person name="Zhou G."/>
            <person name="Li M."/>
            <person name="Wang G."/>
        </authorList>
    </citation>
    <scope>NUCLEOTIDE SEQUENCE [LARGE SCALE GENOMIC DNA]</scope>
    <source>
        <strain evidence="8 9">3-3</strain>
    </source>
</reference>
<dbReference type="RefSeq" id="WP_039140293.1">
    <property type="nucleotide sequence ID" value="NZ_JSVC01000013.1"/>
</dbReference>
<feature type="domain" description="SusD-like N-terminal" evidence="7">
    <location>
        <begin position="98"/>
        <end position="218"/>
    </location>
</feature>
<proteinExistence type="inferred from homology"/>
<dbReference type="STRING" id="1349421.OI18_12660"/>
<comment type="caution">
    <text evidence="8">The sequence shown here is derived from an EMBL/GenBank/DDBJ whole genome shotgun (WGS) entry which is preliminary data.</text>
</comment>
<dbReference type="PROSITE" id="PS51257">
    <property type="entry name" value="PROKAR_LIPOPROTEIN"/>
    <property type="match status" value="1"/>
</dbReference>
<dbReference type="Pfam" id="PF14322">
    <property type="entry name" value="SusD-like_3"/>
    <property type="match status" value="1"/>
</dbReference>
<evidence type="ECO:0000256" key="2">
    <source>
        <dbReference type="ARBA" id="ARBA00006275"/>
    </source>
</evidence>
<protein>
    <submittedName>
        <fullName evidence="8">Glycan metabolism protein RagB</fullName>
    </submittedName>
</protein>
<organism evidence="8 9">
    <name type="scientific">Flavihumibacter solisilvae</name>
    <dbReference type="NCBI Taxonomy" id="1349421"/>
    <lineage>
        <taxon>Bacteria</taxon>
        <taxon>Pseudomonadati</taxon>
        <taxon>Bacteroidota</taxon>
        <taxon>Chitinophagia</taxon>
        <taxon>Chitinophagales</taxon>
        <taxon>Chitinophagaceae</taxon>
        <taxon>Flavihumibacter</taxon>
    </lineage>
</organism>
<comment type="subcellular location">
    <subcellularLocation>
        <location evidence="1">Cell outer membrane</location>
    </subcellularLocation>
</comment>
<dbReference type="SUPFAM" id="SSF48452">
    <property type="entry name" value="TPR-like"/>
    <property type="match status" value="1"/>
</dbReference>
<gene>
    <name evidence="8" type="ORF">OI18_12660</name>
</gene>